<accession>A0A9W6JDY0</accession>
<evidence type="ECO:0008006" key="4">
    <source>
        <dbReference type="Google" id="ProtNLM"/>
    </source>
</evidence>
<keyword evidence="3" id="KW-1185">Reference proteome</keyword>
<reference evidence="2" key="2">
    <citation type="submission" date="2023-01" db="EMBL/GenBank/DDBJ databases">
        <authorList>
            <person name="Sun Q."/>
            <person name="Evtushenko L."/>
        </authorList>
    </citation>
    <scope>NUCLEOTIDE SEQUENCE</scope>
    <source>
        <strain evidence="2">VKM B-2484</strain>
    </source>
</reference>
<evidence type="ECO:0000313" key="3">
    <source>
        <dbReference type="Proteomes" id="UP001143370"/>
    </source>
</evidence>
<evidence type="ECO:0000256" key="1">
    <source>
        <dbReference type="SAM" id="MobiDB-lite"/>
    </source>
</evidence>
<name>A0A9W6JDY0_9HYPH</name>
<dbReference type="Proteomes" id="UP001143370">
    <property type="component" value="Unassembled WGS sequence"/>
</dbReference>
<dbReference type="AlphaFoldDB" id="A0A9W6JDY0"/>
<dbReference type="RefSeq" id="WP_213368430.1">
    <property type="nucleotide sequence ID" value="NZ_BSFJ01000035.1"/>
</dbReference>
<dbReference type="EMBL" id="BSFJ01000035">
    <property type="protein sequence ID" value="GLK73969.1"/>
    <property type="molecule type" value="Genomic_DNA"/>
</dbReference>
<dbReference type="InterPro" id="IPR021327">
    <property type="entry name" value="DUF2934"/>
</dbReference>
<feature type="compositionally biased region" description="Basic and acidic residues" evidence="1">
    <location>
        <begin position="111"/>
        <end position="121"/>
    </location>
</feature>
<protein>
    <recommendedName>
        <fullName evidence="4">DUF2934 domain-containing protein</fullName>
    </recommendedName>
</protein>
<proteinExistence type="predicted"/>
<sequence length="147" mass="15947">MNITEEDIRERAHRLWEADGRPEGQSDHYWFRAREMLAEGRAQGGPAFRPVDAAEAPPEPIEGRDPDAGFPAPSDDGGIVTAERPPLDPAIDPNVLTDPGQGGNAPISEIDTIRRTLEVPKSRRGRGSPTDDRTGAMSGRAGTRQRS</sequence>
<dbReference type="Pfam" id="PF11154">
    <property type="entry name" value="DUF2934"/>
    <property type="match status" value="1"/>
</dbReference>
<organism evidence="2 3">
    <name type="scientific">Ancylobacter dichloromethanicus</name>
    <dbReference type="NCBI Taxonomy" id="518825"/>
    <lineage>
        <taxon>Bacteria</taxon>
        <taxon>Pseudomonadati</taxon>
        <taxon>Pseudomonadota</taxon>
        <taxon>Alphaproteobacteria</taxon>
        <taxon>Hyphomicrobiales</taxon>
        <taxon>Xanthobacteraceae</taxon>
        <taxon>Ancylobacter</taxon>
    </lineage>
</organism>
<feature type="region of interest" description="Disordered" evidence="1">
    <location>
        <begin position="41"/>
        <end position="147"/>
    </location>
</feature>
<comment type="caution">
    <text evidence="2">The sequence shown here is derived from an EMBL/GenBank/DDBJ whole genome shotgun (WGS) entry which is preliminary data.</text>
</comment>
<reference evidence="2" key="1">
    <citation type="journal article" date="2014" name="Int. J. Syst. Evol. Microbiol.">
        <title>Complete genome sequence of Corynebacterium casei LMG S-19264T (=DSM 44701T), isolated from a smear-ripened cheese.</title>
        <authorList>
            <consortium name="US DOE Joint Genome Institute (JGI-PGF)"/>
            <person name="Walter F."/>
            <person name="Albersmeier A."/>
            <person name="Kalinowski J."/>
            <person name="Ruckert C."/>
        </authorList>
    </citation>
    <scope>NUCLEOTIDE SEQUENCE</scope>
    <source>
        <strain evidence="2">VKM B-2484</strain>
    </source>
</reference>
<gene>
    <name evidence="2" type="ORF">GCM10017643_40870</name>
</gene>
<evidence type="ECO:0000313" key="2">
    <source>
        <dbReference type="EMBL" id="GLK73969.1"/>
    </source>
</evidence>